<protein>
    <submittedName>
        <fullName evidence="5">Phage repressor protein</fullName>
    </submittedName>
</protein>
<reference evidence="5 6" key="1">
    <citation type="submission" date="2017-05" db="EMBL/GenBank/DDBJ databases">
        <title>Genome sequence of Candidatus Fukatsuia symbiotica and Candidatus Hamiltonella defensa from Acyrthosiphon pisum strain 5D.</title>
        <authorList>
            <person name="Patel V.A."/>
            <person name="Chevignon G."/>
            <person name="Russell J.A."/>
            <person name="Oliver K.M."/>
        </authorList>
    </citation>
    <scope>NUCLEOTIDE SEQUENCE [LARGE SCALE GENOMIC DNA]</scope>
    <source>
        <strain evidence="5 6">5D</strain>
    </source>
</reference>
<dbReference type="SUPFAM" id="SSF51306">
    <property type="entry name" value="LexA/Signal peptidase"/>
    <property type="match status" value="1"/>
</dbReference>
<dbReference type="PANTHER" id="PTHR40661">
    <property type="match status" value="1"/>
</dbReference>
<dbReference type="InterPro" id="IPR015927">
    <property type="entry name" value="Peptidase_S24_S26A/B/C"/>
</dbReference>
<dbReference type="Pfam" id="PF00717">
    <property type="entry name" value="Peptidase_S24"/>
    <property type="match status" value="1"/>
</dbReference>
<dbReference type="Proteomes" id="UP000261875">
    <property type="component" value="Chromosome"/>
</dbReference>
<sequence length="230" mass="25252">MDFSARLSLAMKEAGYTQGSLAKAVGMAQSSVWRLASGGGASSKRLFRIARVLNINPHWLAEGIGEMKSTLGVDMPLSISNTVACYDPEERAKKDVYPLTIYNRIEWVLTPGVGGKKDFESMFWLPKIVAVNAQVSVDDSIAIVAQDDSMSPAINEKDMVTLDTSYTDIKNGKIYAVSFGGIGMFRTLFELPEEKIRLKSNNPSDYPEVIVPKKELTIIGKVYYVAGIID</sequence>
<keyword evidence="3" id="KW-0804">Transcription</keyword>
<evidence type="ECO:0000313" key="6">
    <source>
        <dbReference type="Proteomes" id="UP000261875"/>
    </source>
</evidence>
<organism evidence="5 6">
    <name type="scientific">Candidatus Fukatsuia symbiotica</name>
    <dbReference type="NCBI Taxonomy" id="1878942"/>
    <lineage>
        <taxon>Bacteria</taxon>
        <taxon>Pseudomonadati</taxon>
        <taxon>Pseudomonadota</taxon>
        <taxon>Gammaproteobacteria</taxon>
        <taxon>Enterobacterales</taxon>
        <taxon>Yersiniaceae</taxon>
        <taxon>Candidatus Fukatsuia</taxon>
    </lineage>
</organism>
<dbReference type="Gene3D" id="2.10.109.10">
    <property type="entry name" value="Umud Fragment, subunit A"/>
    <property type="match status" value="1"/>
</dbReference>
<dbReference type="SMART" id="SM00530">
    <property type="entry name" value="HTH_XRE"/>
    <property type="match status" value="1"/>
</dbReference>
<dbReference type="CDD" id="cd06529">
    <property type="entry name" value="S24_LexA-like"/>
    <property type="match status" value="1"/>
</dbReference>
<dbReference type="EMBL" id="CP021659">
    <property type="protein sequence ID" value="AWK14114.1"/>
    <property type="molecule type" value="Genomic_DNA"/>
</dbReference>
<gene>
    <name evidence="5" type="ORF">CCS41_05895</name>
</gene>
<dbReference type="PANTHER" id="PTHR40661:SF3">
    <property type="entry name" value="FELS-1 PROPHAGE TRANSCRIPTIONAL REGULATOR"/>
    <property type="match status" value="1"/>
</dbReference>
<keyword evidence="2" id="KW-0238">DNA-binding</keyword>
<dbReference type="KEGG" id="fsm:CCS41_05895"/>
<dbReference type="GO" id="GO:0003677">
    <property type="term" value="F:DNA binding"/>
    <property type="evidence" value="ECO:0007669"/>
    <property type="project" value="UniProtKB-KW"/>
</dbReference>
<dbReference type="AlphaFoldDB" id="A0A2U8I832"/>
<dbReference type="InterPro" id="IPR001387">
    <property type="entry name" value="Cro/C1-type_HTH"/>
</dbReference>
<dbReference type="SUPFAM" id="SSF47413">
    <property type="entry name" value="lambda repressor-like DNA-binding domains"/>
    <property type="match status" value="1"/>
</dbReference>
<dbReference type="InterPro" id="IPR036286">
    <property type="entry name" value="LexA/Signal_pep-like_sf"/>
</dbReference>
<evidence type="ECO:0000256" key="1">
    <source>
        <dbReference type="ARBA" id="ARBA00023015"/>
    </source>
</evidence>
<keyword evidence="1" id="KW-0805">Transcription regulation</keyword>
<dbReference type="Pfam" id="PF01381">
    <property type="entry name" value="HTH_3"/>
    <property type="match status" value="1"/>
</dbReference>
<feature type="domain" description="HTH cro/C1-type" evidence="4">
    <location>
        <begin position="7"/>
        <end position="60"/>
    </location>
</feature>
<dbReference type="PROSITE" id="PS50943">
    <property type="entry name" value="HTH_CROC1"/>
    <property type="match status" value="1"/>
</dbReference>
<proteinExistence type="predicted"/>
<accession>A0A2U8I832</accession>
<dbReference type="InterPro" id="IPR039418">
    <property type="entry name" value="LexA-like"/>
</dbReference>
<keyword evidence="6" id="KW-1185">Reference proteome</keyword>
<dbReference type="Gene3D" id="1.10.260.40">
    <property type="entry name" value="lambda repressor-like DNA-binding domains"/>
    <property type="match status" value="1"/>
</dbReference>
<evidence type="ECO:0000256" key="3">
    <source>
        <dbReference type="ARBA" id="ARBA00023163"/>
    </source>
</evidence>
<dbReference type="RefSeq" id="WP_119797344.1">
    <property type="nucleotide sequence ID" value="NZ_CP021659.1"/>
</dbReference>
<dbReference type="InterPro" id="IPR010982">
    <property type="entry name" value="Lambda_DNA-bd_dom_sf"/>
</dbReference>
<dbReference type="CDD" id="cd00093">
    <property type="entry name" value="HTH_XRE"/>
    <property type="match status" value="1"/>
</dbReference>
<evidence type="ECO:0000256" key="2">
    <source>
        <dbReference type="ARBA" id="ARBA00023125"/>
    </source>
</evidence>
<name>A0A2U8I832_9GAMM</name>
<dbReference type="OrthoDB" id="9791537at2"/>
<evidence type="ECO:0000259" key="4">
    <source>
        <dbReference type="PROSITE" id="PS50943"/>
    </source>
</evidence>
<evidence type="ECO:0000313" key="5">
    <source>
        <dbReference type="EMBL" id="AWK14114.1"/>
    </source>
</evidence>